<sequence length="835" mass="86106">MLNILLELLVSVALCGALVFFAFLNAPVEAGPGSEDDGAVNAATDAYEPAPLPSHELPLYTFLSKYISLGEDAPCGITYRWLLTHALHYTPREVYSERRLREYFSEVGISESEGENHSNRVYDAASYEESNSGTIEVGAQRYARDTPSPRSTPFPSTRVDGAPPPPLPRSRRRQRRSGPAVAAAPPTPLRCESMHWVNVALRWVAFLCLGSGTVKPEVWTDHLLYYTERVLNAVNAHHAEKMRARALRVRAVASTLTVGQQQQGGSLQEPFCAPQQRLLSMHLPPSVAEIPFSSTSPFSVPKVLVRVELLELGAGLLGGPVREVRRPQLSSGDAGLNRGGRRVTGGGRLDAAPPPGSLMTPRSATATPNGSAPCARIASPPAGVGAAPSAAAISNNTSTGGSAALNSPTLSSEHATPHNSAIAAAGVFLSNSMAGLSSALTDMVSSVAAANASSTNRSTGAGVGSNGEGGSGGLGGGGVTGEYANATGSGVGLVAAGTAAPLGVVLPRVEGDVISVELPYASEVIASSSASAAADVGAMSSTTASPKATSGSSYVPQTAAPVSLPLRCFAVPLLYEDQRFHLRLGCCLPLGALLPVELCVPPDVLTLDCAVAVRRIVFNGHLYAALHGACVELSFPVTPQFTAVVEVMPDYASGLCGIHGSSRSGAPHNHIGSGGQSLRSSAGNAVGTARTLGHTFTAVNTTRNEMKAVRDGGGVGGRAVSPPARPPLPPSSLPFTPRSSVYNFHSNADGLPSATRMTAAAATGTSSINEGNEKVQEVVLLAVQRLIQSLTYPSVLAGRLVCAPAGSEEDGGNGGAASRLSMQWQRTTASLPLRV</sequence>
<feature type="signal peptide" evidence="2">
    <location>
        <begin position="1"/>
        <end position="30"/>
    </location>
</feature>
<dbReference type="OrthoDB" id="273867at2759"/>
<comment type="caution">
    <text evidence="3">The sequence shown here is derived from an EMBL/GenBank/DDBJ whole genome shotgun (WGS) entry which is preliminary data.</text>
</comment>
<keyword evidence="4" id="KW-1185">Reference proteome</keyword>
<organism evidence="3 4">
    <name type="scientific">Leptomonas seymouri</name>
    <dbReference type="NCBI Taxonomy" id="5684"/>
    <lineage>
        <taxon>Eukaryota</taxon>
        <taxon>Discoba</taxon>
        <taxon>Euglenozoa</taxon>
        <taxon>Kinetoplastea</taxon>
        <taxon>Metakinetoplastina</taxon>
        <taxon>Trypanosomatida</taxon>
        <taxon>Trypanosomatidae</taxon>
        <taxon>Leishmaniinae</taxon>
        <taxon>Leptomonas</taxon>
    </lineage>
</organism>
<evidence type="ECO:0000313" key="4">
    <source>
        <dbReference type="Proteomes" id="UP000038009"/>
    </source>
</evidence>
<feature type="region of interest" description="Disordered" evidence="1">
    <location>
        <begin position="124"/>
        <end position="185"/>
    </location>
</feature>
<dbReference type="VEuPathDB" id="TriTrypDB:Lsey_0138_0100"/>
<reference evidence="3 4" key="1">
    <citation type="journal article" date="2015" name="PLoS Pathog.">
        <title>Leptomonas seymouri: Adaptations to the Dixenous Life Cycle Analyzed by Genome Sequencing, Transcriptome Profiling and Co-infection with Leishmania donovani.</title>
        <authorList>
            <person name="Kraeva N."/>
            <person name="Butenko A."/>
            <person name="Hlavacova J."/>
            <person name="Kostygov A."/>
            <person name="Myskova J."/>
            <person name="Grybchuk D."/>
            <person name="Lestinova T."/>
            <person name="Votypka J."/>
            <person name="Volf P."/>
            <person name="Opperdoes F."/>
            <person name="Flegontov P."/>
            <person name="Lukes J."/>
            <person name="Yurchenko V."/>
        </authorList>
    </citation>
    <scope>NUCLEOTIDE SEQUENCE [LARGE SCALE GENOMIC DNA]</scope>
    <source>
        <strain evidence="3 4">ATCC 30220</strain>
    </source>
</reference>
<dbReference type="EMBL" id="LJSK01000138">
    <property type="protein sequence ID" value="KPI86295.1"/>
    <property type="molecule type" value="Genomic_DNA"/>
</dbReference>
<evidence type="ECO:0000256" key="2">
    <source>
        <dbReference type="SAM" id="SignalP"/>
    </source>
</evidence>
<proteinExistence type="predicted"/>
<keyword evidence="2" id="KW-0732">Signal</keyword>
<protein>
    <submittedName>
        <fullName evidence="3">Uncharacterized protein</fullName>
    </submittedName>
</protein>
<name>A0A0N1IK26_LEPSE</name>
<dbReference type="Proteomes" id="UP000038009">
    <property type="component" value="Unassembled WGS sequence"/>
</dbReference>
<gene>
    <name evidence="3" type="ORF">ABL78_4642</name>
</gene>
<feature type="compositionally biased region" description="Low complexity" evidence="1">
    <location>
        <begin position="145"/>
        <end position="158"/>
    </location>
</feature>
<dbReference type="OMA" id="EDQRFHV"/>
<evidence type="ECO:0000256" key="1">
    <source>
        <dbReference type="SAM" id="MobiDB-lite"/>
    </source>
</evidence>
<feature type="region of interest" description="Disordered" evidence="1">
    <location>
        <begin position="326"/>
        <end position="373"/>
    </location>
</feature>
<dbReference type="AlphaFoldDB" id="A0A0N1IK26"/>
<feature type="chain" id="PRO_5005874001" evidence="2">
    <location>
        <begin position="31"/>
        <end position="835"/>
    </location>
</feature>
<accession>A0A0N1IK26</accession>
<feature type="compositionally biased region" description="Polar residues" evidence="1">
    <location>
        <begin position="360"/>
        <end position="370"/>
    </location>
</feature>
<evidence type="ECO:0000313" key="3">
    <source>
        <dbReference type="EMBL" id="KPI86295.1"/>
    </source>
</evidence>